<evidence type="ECO:0000313" key="3">
    <source>
        <dbReference type="Proteomes" id="UP000310200"/>
    </source>
</evidence>
<dbReference type="EMBL" id="QBLH01001846">
    <property type="protein sequence ID" value="TGZ50891.1"/>
    <property type="molecule type" value="Genomic_DNA"/>
</dbReference>
<dbReference type="AlphaFoldDB" id="A0A4S2KMF0"/>
<protein>
    <submittedName>
        <fullName evidence="2">Uncharacterized protein</fullName>
    </submittedName>
</protein>
<reference evidence="2 3" key="1">
    <citation type="journal article" date="2019" name="Philos. Trans. R. Soc. Lond., B, Biol. Sci.">
        <title>Ant behaviour and brain gene expression of defending hosts depend on the ecological success of the intruding social parasite.</title>
        <authorList>
            <person name="Kaur R."/>
            <person name="Stoldt M."/>
            <person name="Jongepier E."/>
            <person name="Feldmeyer B."/>
            <person name="Menzel F."/>
            <person name="Bornberg-Bauer E."/>
            <person name="Foitzik S."/>
        </authorList>
    </citation>
    <scope>NUCLEOTIDE SEQUENCE [LARGE SCALE GENOMIC DNA]</scope>
    <source>
        <tissue evidence="2">Whole body</tissue>
    </source>
</reference>
<gene>
    <name evidence="2" type="ORF">DBV15_11367</name>
</gene>
<feature type="region of interest" description="Disordered" evidence="1">
    <location>
        <begin position="165"/>
        <end position="190"/>
    </location>
</feature>
<accession>A0A4S2KMF0</accession>
<evidence type="ECO:0000313" key="2">
    <source>
        <dbReference type="EMBL" id="TGZ50891.1"/>
    </source>
</evidence>
<sequence>MAMAMVAGRRNWLAHGDSQCPMNALHFHTSSGGQRERLTRLFNPPAKIVIIQLAEEEDCDAARTGSMDHHRDGDHAVKLMPSAYQWPDTSAPKVPRSRHTVVSIERDESRWQTRYPPPSMRLFLIEKSGKDEGMRVCASGCACPRTRVCDVYRGVEEKIGSVTDTWCDDDDEKEADPSDEEDEEEVRREEERVHLLNLSLRFLG</sequence>
<evidence type="ECO:0000256" key="1">
    <source>
        <dbReference type="SAM" id="MobiDB-lite"/>
    </source>
</evidence>
<dbReference type="Proteomes" id="UP000310200">
    <property type="component" value="Unassembled WGS sequence"/>
</dbReference>
<feature type="compositionally biased region" description="Acidic residues" evidence="1">
    <location>
        <begin position="166"/>
        <end position="184"/>
    </location>
</feature>
<proteinExistence type="predicted"/>
<keyword evidence="3" id="KW-1185">Reference proteome</keyword>
<organism evidence="2 3">
    <name type="scientific">Temnothorax longispinosus</name>
    <dbReference type="NCBI Taxonomy" id="300112"/>
    <lineage>
        <taxon>Eukaryota</taxon>
        <taxon>Metazoa</taxon>
        <taxon>Ecdysozoa</taxon>
        <taxon>Arthropoda</taxon>
        <taxon>Hexapoda</taxon>
        <taxon>Insecta</taxon>
        <taxon>Pterygota</taxon>
        <taxon>Neoptera</taxon>
        <taxon>Endopterygota</taxon>
        <taxon>Hymenoptera</taxon>
        <taxon>Apocrita</taxon>
        <taxon>Aculeata</taxon>
        <taxon>Formicoidea</taxon>
        <taxon>Formicidae</taxon>
        <taxon>Myrmicinae</taxon>
        <taxon>Temnothorax</taxon>
    </lineage>
</organism>
<name>A0A4S2KMF0_9HYME</name>
<comment type="caution">
    <text evidence="2">The sequence shown here is derived from an EMBL/GenBank/DDBJ whole genome shotgun (WGS) entry which is preliminary data.</text>
</comment>